<keyword evidence="5" id="KW-0472">Membrane</keyword>
<feature type="domain" description="AMP-dependent synthetase/ligase" evidence="6">
    <location>
        <begin position="117"/>
        <end position="340"/>
    </location>
</feature>
<dbReference type="Gene3D" id="3.30.300.30">
    <property type="match status" value="1"/>
</dbReference>
<dbReference type="Proteomes" id="UP000887566">
    <property type="component" value="Unplaced"/>
</dbReference>
<dbReference type="AlphaFoldDB" id="A0A914XQH7"/>
<dbReference type="PROSITE" id="PS00455">
    <property type="entry name" value="AMP_BINDING"/>
    <property type="match status" value="1"/>
</dbReference>
<dbReference type="GO" id="GO:0016405">
    <property type="term" value="F:CoA-ligase activity"/>
    <property type="evidence" value="ECO:0007669"/>
    <property type="project" value="TreeGrafter"/>
</dbReference>
<reference evidence="9" key="1">
    <citation type="submission" date="2022-11" db="UniProtKB">
        <authorList>
            <consortium name="WormBaseParasite"/>
        </authorList>
    </citation>
    <scope>IDENTIFICATION</scope>
</reference>
<dbReference type="PANTHER" id="PTHR24096:SF149">
    <property type="entry name" value="AMP-BINDING DOMAIN-CONTAINING PROTEIN-RELATED"/>
    <property type="match status" value="1"/>
</dbReference>
<evidence type="ECO:0000256" key="1">
    <source>
        <dbReference type="ARBA" id="ARBA00004275"/>
    </source>
</evidence>
<evidence type="ECO:0000259" key="7">
    <source>
        <dbReference type="Pfam" id="PF13193"/>
    </source>
</evidence>
<comment type="similarity">
    <text evidence="2">Belongs to the ATP-dependent AMP-binding enzyme family.</text>
</comment>
<protein>
    <submittedName>
        <fullName evidence="9">Uncharacterized protein</fullName>
    </submittedName>
</protein>
<dbReference type="InterPro" id="IPR045851">
    <property type="entry name" value="AMP-bd_C_sf"/>
</dbReference>
<accession>A0A914XQH7</accession>
<dbReference type="Pfam" id="PF00501">
    <property type="entry name" value="AMP-binding"/>
    <property type="match status" value="2"/>
</dbReference>
<keyword evidence="5" id="KW-0812">Transmembrane</keyword>
<keyword evidence="3" id="KW-0436">Ligase</keyword>
<dbReference type="InterPro" id="IPR020845">
    <property type="entry name" value="AMP-binding_CS"/>
</dbReference>
<dbReference type="Gene3D" id="3.40.50.12780">
    <property type="entry name" value="N-terminal domain of ligase-like"/>
    <property type="match status" value="1"/>
</dbReference>
<sequence length="489" mass="53821">MTAIRSSFKCVPAPENVSLPDYFLQEIDTFGDSPAFIWPKTEEIITFADLRVKIKQLCAGLQILGLKKGDVCGTFMGNNPEFVMLFLAAQRLGVVVTTCNPAYTPAKPGDYAILPQIHPKEDLAFILYSSGTTGLPKGVMTSHYGFVANLHTIKSLEYANDEMLLLDKNDTVMGVLPFFHAGGIITILFMLLQGAKIVINTRFEPQEFLAMIQKYQVTTLNLVPPVIVFLAKSPLVDKYDLKSLKNIYIGAAPVPMAVADEARKRLNIHNLIQLFGMTELGIIAFMSPVTAQSRMKDGTCGVLMPGLECKVIDPVSGKVCGPMDDGELWIKSPSVMKGYLRNPVATKETLMPGGWLRTGDIGHYDSDHYFFIVDRLKELIKVRGWQVAPAEIEAVLLRHKSVGDCSVIGIPDLYSGELPRAYIILKAGENASAEEITEFVKGHVSSYKQLAGGVEFVTDLPKTASGKVLRRVLLQRYKEKSAKTKSAKL</sequence>
<feature type="transmembrane region" description="Helical" evidence="5">
    <location>
        <begin position="172"/>
        <end position="192"/>
    </location>
</feature>
<dbReference type="Pfam" id="PF13193">
    <property type="entry name" value="AMP-binding_C"/>
    <property type="match status" value="1"/>
</dbReference>
<keyword evidence="4" id="KW-0576">Peroxisome</keyword>
<dbReference type="GO" id="GO:0005777">
    <property type="term" value="C:peroxisome"/>
    <property type="evidence" value="ECO:0007669"/>
    <property type="project" value="UniProtKB-SubCell"/>
</dbReference>
<keyword evidence="5" id="KW-1133">Transmembrane helix</keyword>
<dbReference type="SUPFAM" id="SSF56801">
    <property type="entry name" value="Acetyl-CoA synthetase-like"/>
    <property type="match status" value="1"/>
</dbReference>
<evidence type="ECO:0000256" key="4">
    <source>
        <dbReference type="ARBA" id="ARBA00023140"/>
    </source>
</evidence>
<evidence type="ECO:0000256" key="5">
    <source>
        <dbReference type="SAM" id="Phobius"/>
    </source>
</evidence>
<feature type="domain" description="AMP-dependent synthetase/ligase" evidence="6">
    <location>
        <begin position="27"/>
        <end position="106"/>
    </location>
</feature>
<dbReference type="CDD" id="cd05911">
    <property type="entry name" value="Firefly_Luc_like"/>
    <property type="match status" value="1"/>
</dbReference>
<name>A0A914XQH7_9BILA</name>
<proteinExistence type="inferred from homology"/>
<evidence type="ECO:0000313" key="9">
    <source>
        <dbReference type="WBParaSite" id="PSAMB.scaffold974size37750.g10041.t1"/>
    </source>
</evidence>
<keyword evidence="8" id="KW-1185">Reference proteome</keyword>
<dbReference type="InterPro" id="IPR025110">
    <property type="entry name" value="AMP-bd_C"/>
</dbReference>
<evidence type="ECO:0000259" key="6">
    <source>
        <dbReference type="Pfam" id="PF00501"/>
    </source>
</evidence>
<dbReference type="FunFam" id="3.30.300.30:FF:000007">
    <property type="entry name" value="4-coumarate--CoA ligase 2"/>
    <property type="match status" value="1"/>
</dbReference>
<dbReference type="PANTHER" id="PTHR24096">
    <property type="entry name" value="LONG-CHAIN-FATTY-ACID--COA LIGASE"/>
    <property type="match status" value="1"/>
</dbReference>
<organism evidence="8 9">
    <name type="scientific">Plectus sambesii</name>
    <dbReference type="NCBI Taxonomy" id="2011161"/>
    <lineage>
        <taxon>Eukaryota</taxon>
        <taxon>Metazoa</taxon>
        <taxon>Ecdysozoa</taxon>
        <taxon>Nematoda</taxon>
        <taxon>Chromadorea</taxon>
        <taxon>Plectida</taxon>
        <taxon>Plectina</taxon>
        <taxon>Plectoidea</taxon>
        <taxon>Plectidae</taxon>
        <taxon>Plectus</taxon>
    </lineage>
</organism>
<evidence type="ECO:0000256" key="2">
    <source>
        <dbReference type="ARBA" id="ARBA00006432"/>
    </source>
</evidence>
<dbReference type="InterPro" id="IPR000873">
    <property type="entry name" value="AMP-dep_synth/lig_dom"/>
</dbReference>
<comment type="subcellular location">
    <subcellularLocation>
        <location evidence="1">Peroxisome</location>
    </subcellularLocation>
</comment>
<evidence type="ECO:0000313" key="8">
    <source>
        <dbReference type="Proteomes" id="UP000887566"/>
    </source>
</evidence>
<dbReference type="WBParaSite" id="PSAMB.scaffold974size37750.g10041.t1">
    <property type="protein sequence ID" value="PSAMB.scaffold974size37750.g10041.t1"/>
    <property type="gene ID" value="PSAMB.scaffold974size37750.g10041"/>
</dbReference>
<feature type="domain" description="AMP-binding enzyme C-terminal" evidence="7">
    <location>
        <begin position="391"/>
        <end position="467"/>
    </location>
</feature>
<dbReference type="InterPro" id="IPR042099">
    <property type="entry name" value="ANL_N_sf"/>
</dbReference>
<evidence type="ECO:0000256" key="3">
    <source>
        <dbReference type="ARBA" id="ARBA00022598"/>
    </source>
</evidence>